<comment type="similarity">
    <text evidence="2">Belongs to the GtrA family.</text>
</comment>
<feature type="transmembrane region" description="Helical" evidence="6">
    <location>
        <begin position="115"/>
        <end position="134"/>
    </location>
</feature>
<evidence type="ECO:0000313" key="8">
    <source>
        <dbReference type="EMBL" id="MCL6683737.1"/>
    </source>
</evidence>
<feature type="transmembrane region" description="Helical" evidence="6">
    <location>
        <begin position="48"/>
        <end position="69"/>
    </location>
</feature>
<keyword evidence="5 6" id="KW-0472">Membrane</keyword>
<comment type="caution">
    <text evidence="8">The sequence shown here is derived from an EMBL/GenBank/DDBJ whole genome shotgun (WGS) entry which is preliminary data.</text>
</comment>
<dbReference type="RefSeq" id="WP_249847780.1">
    <property type="nucleotide sequence ID" value="NZ_JAMGBD010000001.1"/>
</dbReference>
<dbReference type="EMBL" id="JAMGBD010000001">
    <property type="protein sequence ID" value="MCL6683737.1"/>
    <property type="molecule type" value="Genomic_DNA"/>
</dbReference>
<proteinExistence type="inferred from homology"/>
<organism evidence="8 9">
    <name type="scientific">Sphingomonas alba</name>
    <dbReference type="NCBI Taxonomy" id="2908208"/>
    <lineage>
        <taxon>Bacteria</taxon>
        <taxon>Pseudomonadati</taxon>
        <taxon>Pseudomonadota</taxon>
        <taxon>Alphaproteobacteria</taxon>
        <taxon>Sphingomonadales</taxon>
        <taxon>Sphingomonadaceae</taxon>
        <taxon>Sphingomonas</taxon>
    </lineage>
</organism>
<evidence type="ECO:0000256" key="4">
    <source>
        <dbReference type="ARBA" id="ARBA00022989"/>
    </source>
</evidence>
<gene>
    <name evidence="8" type="ORF">LZ536_07470</name>
</gene>
<reference evidence="8" key="1">
    <citation type="submission" date="2022-05" db="EMBL/GenBank/DDBJ databases">
        <authorList>
            <person name="Jo J.-H."/>
            <person name="Im W.-T."/>
        </authorList>
    </citation>
    <scope>NUCLEOTIDE SEQUENCE</scope>
    <source>
        <strain evidence="8">SE158</strain>
    </source>
</reference>
<feature type="transmembrane region" description="Helical" evidence="6">
    <location>
        <begin position="90"/>
        <end position="109"/>
    </location>
</feature>
<evidence type="ECO:0000256" key="1">
    <source>
        <dbReference type="ARBA" id="ARBA00004141"/>
    </source>
</evidence>
<feature type="domain" description="GtrA/DPMS transmembrane" evidence="7">
    <location>
        <begin position="23"/>
        <end position="140"/>
    </location>
</feature>
<evidence type="ECO:0000256" key="5">
    <source>
        <dbReference type="ARBA" id="ARBA00023136"/>
    </source>
</evidence>
<dbReference type="Proteomes" id="UP001165363">
    <property type="component" value="Unassembled WGS sequence"/>
</dbReference>
<comment type="subcellular location">
    <subcellularLocation>
        <location evidence="1">Membrane</location>
        <topology evidence="1">Multi-pass membrane protein</topology>
    </subcellularLocation>
</comment>
<name>A0ABT0RMN2_9SPHN</name>
<keyword evidence="9" id="KW-1185">Reference proteome</keyword>
<keyword evidence="3 6" id="KW-0812">Transmembrane</keyword>
<evidence type="ECO:0000259" key="7">
    <source>
        <dbReference type="Pfam" id="PF04138"/>
    </source>
</evidence>
<evidence type="ECO:0000313" key="9">
    <source>
        <dbReference type="Proteomes" id="UP001165363"/>
    </source>
</evidence>
<sequence>MKKHIDRAMADPEARAAFGQLIRYGVIGALITIGGQAIYYVLAETRTTSPLVAIAIAWIVGVVVGYFAHGWISFAGHGTRDDHAATGTRFVVVNIVGYLLNSFWVWLLVERLLGPTWWPIVPNIALTPLMTFWLHRHWTFR</sequence>
<evidence type="ECO:0000256" key="2">
    <source>
        <dbReference type="ARBA" id="ARBA00009399"/>
    </source>
</evidence>
<protein>
    <submittedName>
        <fullName evidence="8">GtrA family protein</fullName>
    </submittedName>
</protein>
<dbReference type="Pfam" id="PF04138">
    <property type="entry name" value="GtrA_DPMS_TM"/>
    <property type="match status" value="1"/>
</dbReference>
<accession>A0ABT0RMN2</accession>
<dbReference type="InterPro" id="IPR051401">
    <property type="entry name" value="GtrA_CellWall_Glycosyl"/>
</dbReference>
<evidence type="ECO:0000256" key="6">
    <source>
        <dbReference type="SAM" id="Phobius"/>
    </source>
</evidence>
<feature type="transmembrane region" description="Helical" evidence="6">
    <location>
        <begin position="21"/>
        <end position="42"/>
    </location>
</feature>
<dbReference type="PANTHER" id="PTHR38459:SF1">
    <property type="entry name" value="PROPHAGE BACTOPRENOL-LINKED GLUCOSE TRANSLOCASE HOMOLOG"/>
    <property type="match status" value="1"/>
</dbReference>
<dbReference type="PANTHER" id="PTHR38459">
    <property type="entry name" value="PROPHAGE BACTOPRENOL-LINKED GLUCOSE TRANSLOCASE HOMOLOG"/>
    <property type="match status" value="1"/>
</dbReference>
<dbReference type="InterPro" id="IPR007267">
    <property type="entry name" value="GtrA_DPMS_TM"/>
</dbReference>
<keyword evidence="4 6" id="KW-1133">Transmembrane helix</keyword>
<evidence type="ECO:0000256" key="3">
    <source>
        <dbReference type="ARBA" id="ARBA00022692"/>
    </source>
</evidence>